<evidence type="ECO:0000259" key="3">
    <source>
        <dbReference type="PROSITE" id="PS50157"/>
    </source>
</evidence>
<feature type="region of interest" description="Disordered" evidence="2">
    <location>
        <begin position="273"/>
        <end position="312"/>
    </location>
</feature>
<feature type="domain" description="C2H2-type" evidence="3">
    <location>
        <begin position="327"/>
        <end position="354"/>
    </location>
</feature>
<feature type="compositionally biased region" description="Acidic residues" evidence="2">
    <location>
        <begin position="193"/>
        <end position="219"/>
    </location>
</feature>
<dbReference type="PROSITE" id="PS00028">
    <property type="entry name" value="ZINC_FINGER_C2H2_1"/>
    <property type="match status" value="2"/>
</dbReference>
<feature type="domain" description="C2H2-type" evidence="3">
    <location>
        <begin position="247"/>
        <end position="270"/>
    </location>
</feature>
<dbReference type="InterPro" id="IPR013087">
    <property type="entry name" value="Znf_C2H2_type"/>
</dbReference>
<keyword evidence="1" id="KW-0479">Metal-binding</keyword>
<dbReference type="EMBL" id="JAYMGO010000004">
    <property type="protein sequence ID" value="KAL1275358.1"/>
    <property type="molecule type" value="Genomic_DNA"/>
</dbReference>
<evidence type="ECO:0000256" key="2">
    <source>
        <dbReference type="SAM" id="MobiDB-lite"/>
    </source>
</evidence>
<protein>
    <recommendedName>
        <fullName evidence="3">C2H2-type domain-containing protein</fullName>
    </recommendedName>
</protein>
<keyword evidence="5" id="KW-1185">Reference proteome</keyword>
<feature type="compositionally biased region" description="Basic and acidic residues" evidence="2">
    <location>
        <begin position="417"/>
        <end position="427"/>
    </location>
</feature>
<dbReference type="Pfam" id="PF12874">
    <property type="entry name" value="zf-met"/>
    <property type="match status" value="1"/>
</dbReference>
<sequence length="584" mass="66895">MEETPANEKSCQTDELTGEAVVPGPDHASKTPVYSTEPGDPPLLQTPLLTSKSGIHQIIECFRTGTAQLKHILLKEVDTIFECKLCRSLFRGLPNLIKHKEIYCFSQTPEPDDPSGDGKKSMKELLDAIYPRSDNEDYVLKLEPISSNRNAVYQYLSKDDDLPPSSRTSNHMTTDSWRHYHSNSQEMYREEVRLEEEDNNCVDEEDESEHVDKGEDDAEENKGHRDSEEPEQPTEEAGDKDKDLASCKCLLCNRTYRVRGHLRRHLRTVHKIVSSASTTGDSKKTPNGKVPDNPNTTPSSSSDSQSPKEDKLPSKAAFSVGFDYRARFCKLCRRTFSSVQNLEKHIELHTDNGTDFFVKFYCCPLCRYKTRRKRDVLRHLSEFHKKKSSYLSRISQSLESYAVKKPAEVVMNKDEANDQGRQEDVKLHHNHTSPYVTRRNLPPKTPGIKGKKTSKTGNKERHNEGVTHSKKLKPSSPKGSAAKKSLHEHRYPNKVQGHALISSDSKLDLQRLWKDTLDKKTVNTEDHQNIMNSKSTSVILRERDLLCLNKHMLRRRRPVVLNCRRMLHAFYEIFLVAVPLQFFK</sequence>
<comment type="caution">
    <text evidence="4">The sequence shown here is derived from an EMBL/GenBank/DDBJ whole genome shotgun (WGS) entry which is preliminary data.</text>
</comment>
<evidence type="ECO:0000313" key="4">
    <source>
        <dbReference type="EMBL" id="KAL1275358.1"/>
    </source>
</evidence>
<reference evidence="4 5" key="1">
    <citation type="submission" date="2023-09" db="EMBL/GenBank/DDBJ databases">
        <authorList>
            <person name="Wang M."/>
        </authorList>
    </citation>
    <scope>NUCLEOTIDE SEQUENCE [LARGE SCALE GENOMIC DNA]</scope>
    <source>
        <strain evidence="4">GT-2023</strain>
        <tissue evidence="4">Liver</tissue>
    </source>
</reference>
<feature type="compositionally biased region" description="Low complexity" evidence="2">
    <location>
        <begin position="291"/>
        <end position="305"/>
    </location>
</feature>
<dbReference type="InterPro" id="IPR039149">
    <property type="entry name" value="ZNF800"/>
</dbReference>
<name>A0ABR3NEF8_9TELE</name>
<feature type="region of interest" description="Disordered" evidence="2">
    <location>
        <begin position="417"/>
        <end position="488"/>
    </location>
</feature>
<gene>
    <name evidence="4" type="ORF">QQF64_034981</name>
</gene>
<evidence type="ECO:0000256" key="1">
    <source>
        <dbReference type="PROSITE-ProRule" id="PRU00042"/>
    </source>
</evidence>
<dbReference type="SUPFAM" id="SSF57667">
    <property type="entry name" value="beta-beta-alpha zinc fingers"/>
    <property type="match status" value="1"/>
</dbReference>
<keyword evidence="1" id="KW-0862">Zinc</keyword>
<organism evidence="4 5">
    <name type="scientific">Cirrhinus molitorella</name>
    <name type="common">mud carp</name>
    <dbReference type="NCBI Taxonomy" id="172907"/>
    <lineage>
        <taxon>Eukaryota</taxon>
        <taxon>Metazoa</taxon>
        <taxon>Chordata</taxon>
        <taxon>Craniata</taxon>
        <taxon>Vertebrata</taxon>
        <taxon>Euteleostomi</taxon>
        <taxon>Actinopterygii</taxon>
        <taxon>Neopterygii</taxon>
        <taxon>Teleostei</taxon>
        <taxon>Ostariophysi</taxon>
        <taxon>Cypriniformes</taxon>
        <taxon>Cyprinidae</taxon>
        <taxon>Labeoninae</taxon>
        <taxon>Labeonini</taxon>
        <taxon>Cirrhinus</taxon>
    </lineage>
</organism>
<dbReference type="SMART" id="SM00355">
    <property type="entry name" value="ZnF_C2H2"/>
    <property type="match status" value="4"/>
</dbReference>
<feature type="region of interest" description="Disordered" evidence="2">
    <location>
        <begin position="157"/>
        <end position="240"/>
    </location>
</feature>
<evidence type="ECO:0000313" key="5">
    <source>
        <dbReference type="Proteomes" id="UP001558613"/>
    </source>
</evidence>
<feature type="region of interest" description="Disordered" evidence="2">
    <location>
        <begin position="1"/>
        <end position="42"/>
    </location>
</feature>
<keyword evidence="1" id="KW-0863">Zinc-finger</keyword>
<accession>A0ABR3NEF8</accession>
<feature type="compositionally biased region" description="Basic and acidic residues" evidence="2">
    <location>
        <begin position="457"/>
        <end position="467"/>
    </location>
</feature>
<proteinExistence type="predicted"/>
<dbReference type="Proteomes" id="UP001558613">
    <property type="component" value="Unassembled WGS sequence"/>
</dbReference>
<dbReference type="InterPro" id="IPR036236">
    <property type="entry name" value="Znf_C2H2_sf"/>
</dbReference>
<feature type="compositionally biased region" description="Polar residues" evidence="2">
    <location>
        <begin position="165"/>
        <end position="175"/>
    </location>
</feature>
<dbReference type="PANTHER" id="PTHR21020:SF0">
    <property type="entry name" value="ZINC FINGER PROTEIN 800"/>
    <property type="match status" value="1"/>
</dbReference>
<dbReference type="PANTHER" id="PTHR21020">
    <property type="entry name" value="ZINC FINGER PROTEIN 800"/>
    <property type="match status" value="1"/>
</dbReference>
<feature type="compositionally biased region" description="Low complexity" evidence="2">
    <location>
        <begin position="474"/>
        <end position="483"/>
    </location>
</feature>
<dbReference type="PROSITE" id="PS50157">
    <property type="entry name" value="ZINC_FINGER_C2H2_2"/>
    <property type="match status" value="2"/>
</dbReference>
<dbReference type="Gene3D" id="3.30.160.60">
    <property type="entry name" value="Classic Zinc Finger"/>
    <property type="match status" value="1"/>
</dbReference>